<feature type="domain" description="G-protein coupled receptors family 1 profile" evidence="18">
    <location>
        <begin position="74"/>
        <end position="321"/>
    </location>
</feature>
<keyword evidence="8" id="KW-0297">G-protein coupled receptor</keyword>
<sequence>MALSAALLRRPEGTSHRTSRGERERGQADAAGATMETDGNNTENVSAFHEQVPGEYRLVGLVFYCVIFVIGMAVNLTALWVFGMTTKKRNSVTIYMINVAIVDLLFIVLLPFRMVYYGLDRWPFGDAFCRVSAALTVFYPSMALWLFALISADRYVAIVQPRHSKELKNVPKAALSCVGVWVMNLGTSAPLLFAQDDPDLAANYSTCVKTRDLAHLRRDNPVNLVRLACCFVVPVCIMLGCYAVIVHSLLRGRTSRLKPKVKRKSVRIIVTLMAQVLLCFLPFHVCFIVILLGDGEGSLSVWAAFTTFLMNMSTVLDIILYYIVSKQFQDRVISVILYRNYLRSVRRKSMHTGSVRSLSNLASGVI</sequence>
<dbReference type="EMBL" id="JAFJMO010000015">
    <property type="protein sequence ID" value="KAJ8256084.1"/>
    <property type="molecule type" value="Genomic_DNA"/>
</dbReference>
<dbReference type="PRINTS" id="PR01157">
    <property type="entry name" value="P2YPURNOCPTR"/>
</dbReference>
<keyword evidence="6 17" id="KW-0812">Transmembrane</keyword>
<keyword evidence="14" id="KW-0968">Cytoplasmic vesicle</keyword>
<keyword evidence="4" id="KW-1003">Cell membrane</keyword>
<evidence type="ECO:0000256" key="1">
    <source>
        <dbReference type="ARBA" id="ARBA00004156"/>
    </source>
</evidence>
<dbReference type="InterPro" id="IPR017452">
    <property type="entry name" value="GPCR_Rhodpsn_7TM"/>
</dbReference>
<dbReference type="PANTHER" id="PTHR24232">
    <property type="entry name" value="G-PROTEIN COUPLED RECEPTOR"/>
    <property type="match status" value="1"/>
</dbReference>
<keyword evidence="10" id="KW-1015">Disulfide bond</keyword>
<feature type="transmembrane region" description="Helical" evidence="17">
    <location>
        <begin position="61"/>
        <end position="82"/>
    </location>
</feature>
<evidence type="ECO:0000256" key="13">
    <source>
        <dbReference type="ARBA" id="ARBA00023224"/>
    </source>
</evidence>
<keyword evidence="9 17" id="KW-0472">Membrane</keyword>
<feature type="transmembrane region" description="Helical" evidence="17">
    <location>
        <begin position="266"/>
        <end position="293"/>
    </location>
</feature>
<dbReference type="GO" id="GO:0005886">
    <property type="term" value="C:plasma membrane"/>
    <property type="evidence" value="ECO:0007669"/>
    <property type="project" value="UniProtKB-SubCell"/>
</dbReference>
<evidence type="ECO:0000256" key="5">
    <source>
        <dbReference type="ARBA" id="ARBA00022553"/>
    </source>
</evidence>
<feature type="transmembrane region" description="Helical" evidence="17">
    <location>
        <begin position="131"/>
        <end position="152"/>
    </location>
</feature>
<dbReference type="GO" id="GO:0004930">
    <property type="term" value="F:G protein-coupled receptor activity"/>
    <property type="evidence" value="ECO:0007669"/>
    <property type="project" value="UniProtKB-KW"/>
</dbReference>
<proteinExistence type="predicted"/>
<evidence type="ECO:0000256" key="16">
    <source>
        <dbReference type="SAM" id="MobiDB-lite"/>
    </source>
</evidence>
<accession>A0A9Q1HR45</accession>
<keyword evidence="20" id="KW-1185">Reference proteome</keyword>
<evidence type="ECO:0000256" key="15">
    <source>
        <dbReference type="ARBA" id="ARBA00033081"/>
    </source>
</evidence>
<dbReference type="GO" id="GO:0007200">
    <property type="term" value="P:phospholipase C-activating G protein-coupled receptor signaling pathway"/>
    <property type="evidence" value="ECO:0007669"/>
    <property type="project" value="TreeGrafter"/>
</dbReference>
<evidence type="ECO:0000256" key="8">
    <source>
        <dbReference type="ARBA" id="ARBA00023040"/>
    </source>
</evidence>
<reference evidence="19" key="1">
    <citation type="journal article" date="2023" name="Science">
        <title>Genome structures resolve the early diversification of teleost fishes.</title>
        <authorList>
            <person name="Parey E."/>
            <person name="Louis A."/>
            <person name="Montfort J."/>
            <person name="Bouchez O."/>
            <person name="Roques C."/>
            <person name="Iampietro C."/>
            <person name="Lluch J."/>
            <person name="Castinel A."/>
            <person name="Donnadieu C."/>
            <person name="Desvignes T."/>
            <person name="Floi Bucao C."/>
            <person name="Jouanno E."/>
            <person name="Wen M."/>
            <person name="Mejri S."/>
            <person name="Dirks R."/>
            <person name="Jansen H."/>
            <person name="Henkel C."/>
            <person name="Chen W.J."/>
            <person name="Zahm M."/>
            <person name="Cabau C."/>
            <person name="Klopp C."/>
            <person name="Thompson A.W."/>
            <person name="Robinson-Rechavi M."/>
            <person name="Braasch I."/>
            <person name="Lecointre G."/>
            <person name="Bobe J."/>
            <person name="Postlethwait J.H."/>
            <person name="Berthelot C."/>
            <person name="Roest Crollius H."/>
            <person name="Guiguen Y."/>
        </authorList>
    </citation>
    <scope>NUCLEOTIDE SEQUENCE</scope>
    <source>
        <strain evidence="19">Concon-B</strain>
    </source>
</reference>
<evidence type="ECO:0000256" key="11">
    <source>
        <dbReference type="ARBA" id="ARBA00023170"/>
    </source>
</evidence>
<dbReference type="PRINTS" id="PR00237">
    <property type="entry name" value="GPCRRHODOPSN"/>
</dbReference>
<dbReference type="OrthoDB" id="5952950at2759"/>
<keyword evidence="5" id="KW-0597">Phosphoprotein</keyword>
<evidence type="ECO:0000313" key="20">
    <source>
        <dbReference type="Proteomes" id="UP001152803"/>
    </source>
</evidence>
<evidence type="ECO:0000256" key="3">
    <source>
        <dbReference type="ARBA" id="ARBA00017623"/>
    </source>
</evidence>
<keyword evidence="13" id="KW-0807">Transducer</keyword>
<evidence type="ECO:0000256" key="4">
    <source>
        <dbReference type="ARBA" id="ARBA00022475"/>
    </source>
</evidence>
<dbReference type="GO" id="GO:0035025">
    <property type="term" value="P:positive regulation of Rho protein signal transduction"/>
    <property type="evidence" value="ECO:0007669"/>
    <property type="project" value="TreeGrafter"/>
</dbReference>
<feature type="transmembrane region" description="Helical" evidence="17">
    <location>
        <begin position="94"/>
        <end position="119"/>
    </location>
</feature>
<keyword evidence="11" id="KW-0675">Receptor</keyword>
<gene>
    <name evidence="19" type="ORF">COCON_G00199480</name>
</gene>
<evidence type="ECO:0000256" key="2">
    <source>
        <dbReference type="ARBA" id="ARBA00004651"/>
    </source>
</evidence>
<feature type="transmembrane region" description="Helical" evidence="17">
    <location>
        <begin position="299"/>
        <end position="324"/>
    </location>
</feature>
<dbReference type="AlphaFoldDB" id="A0A9Q1HR45"/>
<dbReference type="Gene3D" id="1.20.1070.10">
    <property type="entry name" value="Rhodopsin 7-helix transmembrane proteins"/>
    <property type="match status" value="1"/>
</dbReference>
<protein>
    <recommendedName>
        <fullName evidence="3">N-arachidonyl glycine receptor</fullName>
    </recommendedName>
    <alternativeName>
        <fullName evidence="15">G-protein coupled receptor 18</fullName>
    </alternativeName>
</protein>
<keyword evidence="12" id="KW-0325">Glycoprotein</keyword>
<dbReference type="Proteomes" id="UP001152803">
    <property type="component" value="Unassembled WGS sequence"/>
</dbReference>
<organism evidence="19 20">
    <name type="scientific">Conger conger</name>
    <name type="common">Conger eel</name>
    <name type="synonym">Muraena conger</name>
    <dbReference type="NCBI Taxonomy" id="82655"/>
    <lineage>
        <taxon>Eukaryota</taxon>
        <taxon>Metazoa</taxon>
        <taxon>Chordata</taxon>
        <taxon>Craniata</taxon>
        <taxon>Vertebrata</taxon>
        <taxon>Euteleostomi</taxon>
        <taxon>Actinopterygii</taxon>
        <taxon>Neopterygii</taxon>
        <taxon>Teleostei</taxon>
        <taxon>Anguilliformes</taxon>
        <taxon>Congridae</taxon>
        <taxon>Conger</taxon>
    </lineage>
</organism>
<dbReference type="InterPro" id="IPR000276">
    <property type="entry name" value="GPCR_Rhodpsn"/>
</dbReference>
<comment type="subcellular location">
    <subcellularLocation>
        <location evidence="2">Cell membrane</location>
        <topology evidence="2">Multi-pass membrane protein</topology>
    </subcellularLocation>
    <subcellularLocation>
        <location evidence="1">Cytoplasmic vesicle membrane</location>
    </subcellularLocation>
</comment>
<feature type="compositionally biased region" description="Basic and acidic residues" evidence="16">
    <location>
        <begin position="9"/>
        <end position="27"/>
    </location>
</feature>
<evidence type="ECO:0000256" key="6">
    <source>
        <dbReference type="ARBA" id="ARBA00022692"/>
    </source>
</evidence>
<feature type="region of interest" description="Disordered" evidence="16">
    <location>
        <begin position="1"/>
        <end position="41"/>
    </location>
</feature>
<evidence type="ECO:0000256" key="7">
    <source>
        <dbReference type="ARBA" id="ARBA00022989"/>
    </source>
</evidence>
<feature type="transmembrane region" description="Helical" evidence="17">
    <location>
        <begin position="224"/>
        <end position="245"/>
    </location>
</feature>
<name>A0A9Q1HR45_CONCO</name>
<feature type="transmembrane region" description="Helical" evidence="17">
    <location>
        <begin position="173"/>
        <end position="193"/>
    </location>
</feature>
<evidence type="ECO:0000256" key="9">
    <source>
        <dbReference type="ARBA" id="ARBA00023136"/>
    </source>
</evidence>
<evidence type="ECO:0000256" key="14">
    <source>
        <dbReference type="ARBA" id="ARBA00023329"/>
    </source>
</evidence>
<evidence type="ECO:0000256" key="10">
    <source>
        <dbReference type="ARBA" id="ARBA00023157"/>
    </source>
</evidence>
<evidence type="ECO:0000256" key="17">
    <source>
        <dbReference type="SAM" id="Phobius"/>
    </source>
</evidence>
<dbReference type="PROSITE" id="PS50262">
    <property type="entry name" value="G_PROTEIN_RECEP_F1_2"/>
    <property type="match status" value="1"/>
</dbReference>
<dbReference type="PANTHER" id="PTHR24232:SF1">
    <property type="entry name" value="N-ARACHIDONYL GLYCINE RECEPTOR"/>
    <property type="match status" value="1"/>
</dbReference>
<evidence type="ECO:0000256" key="12">
    <source>
        <dbReference type="ARBA" id="ARBA00023180"/>
    </source>
</evidence>
<comment type="caution">
    <text evidence="19">The sequence shown here is derived from an EMBL/GenBank/DDBJ whole genome shotgun (WGS) entry which is preliminary data.</text>
</comment>
<dbReference type="SUPFAM" id="SSF81321">
    <property type="entry name" value="Family A G protein-coupled receptor-like"/>
    <property type="match status" value="1"/>
</dbReference>
<keyword evidence="7 17" id="KW-1133">Transmembrane helix</keyword>
<evidence type="ECO:0000259" key="18">
    <source>
        <dbReference type="PROSITE" id="PS50262"/>
    </source>
</evidence>
<dbReference type="GO" id="GO:0030659">
    <property type="term" value="C:cytoplasmic vesicle membrane"/>
    <property type="evidence" value="ECO:0007669"/>
    <property type="project" value="UniProtKB-SubCell"/>
</dbReference>
<dbReference type="Pfam" id="PF00001">
    <property type="entry name" value="7tm_1"/>
    <property type="match status" value="1"/>
</dbReference>
<evidence type="ECO:0000313" key="19">
    <source>
        <dbReference type="EMBL" id="KAJ8256084.1"/>
    </source>
</evidence>